<dbReference type="PANTHER" id="PTHR42953">
    <property type="entry name" value="HIGH-AFFINITY ZINC UPTAKE SYSTEM PROTEIN ZNUA-RELATED"/>
    <property type="match status" value="1"/>
</dbReference>
<evidence type="ECO:0000256" key="1">
    <source>
        <dbReference type="ARBA" id="ARBA00004196"/>
    </source>
</evidence>
<keyword evidence="8" id="KW-1185">Reference proteome</keyword>
<dbReference type="RefSeq" id="WP_324668577.1">
    <property type="nucleotide sequence ID" value="NZ_CP141614.1"/>
</dbReference>
<keyword evidence="4 6" id="KW-0732">Signal</keyword>
<dbReference type="InterPro" id="IPR050492">
    <property type="entry name" value="Bact_metal-bind_prot9"/>
</dbReference>
<dbReference type="Proteomes" id="UP001333102">
    <property type="component" value="Chromosome"/>
</dbReference>
<evidence type="ECO:0000313" key="8">
    <source>
        <dbReference type="Proteomes" id="UP001333102"/>
    </source>
</evidence>
<dbReference type="InterPro" id="IPR006127">
    <property type="entry name" value="ZnuA-like"/>
</dbReference>
<dbReference type="PRINTS" id="PR00691">
    <property type="entry name" value="ADHESINB"/>
</dbReference>
<evidence type="ECO:0000256" key="6">
    <source>
        <dbReference type="SAM" id="SignalP"/>
    </source>
</evidence>
<evidence type="ECO:0000256" key="3">
    <source>
        <dbReference type="ARBA" id="ARBA00022723"/>
    </source>
</evidence>
<gene>
    <name evidence="7" type="ORF">VLY81_12725</name>
</gene>
<keyword evidence="2 5" id="KW-0813">Transport</keyword>
<dbReference type="PRINTS" id="PR00690">
    <property type="entry name" value="ADHESNFAMILY"/>
</dbReference>
<sequence>MRQRLKSLLGGAIAALAVGTVAMAASLMAASLEPGARAAAATRRAVTSTTILADLVRQVAGDEWSVVSLLPVGADPHAYQPGPGDAQRLSGADLVVMVGAGLEPASLSRLVAHTPSRATVLELAPRVALRWDDIPAEQGTAAPDGHAHDHDEESEWDPHFWWSVPRVAMAVEVVADSLARIDPAGEAGYRARAAAYHERLQALDAWIRQQVATIPPERRLLVTNHDALGHLAVEYGFTLVGTVLPGTSTLAEASAASTARLLDRIRSLPVGAIFAEATASPVLAERVSRETGLPLVTLYTDSLGPPGSGAETYEGYMRTNVQRIVEALRP</sequence>
<dbReference type="Gene3D" id="3.40.50.1980">
    <property type="entry name" value="Nitrogenase molybdenum iron protein domain"/>
    <property type="match status" value="2"/>
</dbReference>
<dbReference type="InterPro" id="IPR006129">
    <property type="entry name" value="AdhesinB"/>
</dbReference>
<comment type="subcellular location">
    <subcellularLocation>
        <location evidence="1">Cell envelope</location>
    </subcellularLocation>
</comment>
<dbReference type="InterPro" id="IPR006128">
    <property type="entry name" value="Lipoprotein_PsaA-like"/>
</dbReference>
<name>A0ABZ1BP55_9FIRM</name>
<keyword evidence="3" id="KW-0479">Metal-binding</keyword>
<evidence type="ECO:0000313" key="7">
    <source>
        <dbReference type="EMBL" id="WRP14270.1"/>
    </source>
</evidence>
<protein>
    <submittedName>
        <fullName evidence="7">Metal ABC transporter substrate-binding protein</fullName>
    </submittedName>
</protein>
<feature type="chain" id="PRO_5046723960" evidence="6">
    <location>
        <begin position="25"/>
        <end position="330"/>
    </location>
</feature>
<evidence type="ECO:0000256" key="4">
    <source>
        <dbReference type="ARBA" id="ARBA00022729"/>
    </source>
</evidence>
<dbReference type="EMBL" id="CP141614">
    <property type="protein sequence ID" value="WRP14270.1"/>
    <property type="molecule type" value="Genomic_DNA"/>
</dbReference>
<evidence type="ECO:0000256" key="5">
    <source>
        <dbReference type="RuleBase" id="RU003512"/>
    </source>
</evidence>
<reference evidence="8" key="1">
    <citation type="submission" date="2023-12" db="EMBL/GenBank/DDBJ databases">
        <title>Novel isolates from deep terrestrial aquifers shed light on the physiology and ecology of the class Limnochordia.</title>
        <authorList>
            <person name="Karnachuk O.V."/>
            <person name="Lukina A.P."/>
            <person name="Avakyan M.R."/>
            <person name="Kadnikov V."/>
            <person name="Begmatov S."/>
            <person name="Beletsky A.V."/>
            <person name="Mardanov A.V."/>
            <person name="Ravin N.V."/>
        </authorList>
    </citation>
    <scope>NUCLEOTIDE SEQUENCE [LARGE SCALE GENOMIC DNA]</scope>
    <source>
        <strain evidence="8">LN</strain>
    </source>
</reference>
<accession>A0ABZ1BP55</accession>
<dbReference type="PANTHER" id="PTHR42953:SF1">
    <property type="entry name" value="METAL-BINDING PROTEIN HI_0362-RELATED"/>
    <property type="match status" value="1"/>
</dbReference>
<dbReference type="Pfam" id="PF01297">
    <property type="entry name" value="ZnuA"/>
    <property type="match status" value="1"/>
</dbReference>
<feature type="signal peptide" evidence="6">
    <location>
        <begin position="1"/>
        <end position="24"/>
    </location>
</feature>
<organism evidence="7 8">
    <name type="scientific">Geochorda subterranea</name>
    <dbReference type="NCBI Taxonomy" id="3109564"/>
    <lineage>
        <taxon>Bacteria</taxon>
        <taxon>Bacillati</taxon>
        <taxon>Bacillota</taxon>
        <taxon>Limnochordia</taxon>
        <taxon>Limnochordales</taxon>
        <taxon>Geochordaceae</taxon>
        <taxon>Geochorda</taxon>
    </lineage>
</organism>
<proteinExistence type="inferred from homology"/>
<evidence type="ECO:0000256" key="2">
    <source>
        <dbReference type="ARBA" id="ARBA00022448"/>
    </source>
</evidence>
<comment type="similarity">
    <text evidence="5">Belongs to the bacterial solute-binding protein 9 family.</text>
</comment>
<dbReference type="SUPFAM" id="SSF53807">
    <property type="entry name" value="Helical backbone' metal receptor"/>
    <property type="match status" value="1"/>
</dbReference>